<accession>M1X2D5</accession>
<keyword evidence="2" id="KW-1185">Reference proteome</keyword>
<dbReference type="Proteomes" id="UP000053051">
    <property type="component" value="Unassembled WGS sequence"/>
</dbReference>
<dbReference type="STRING" id="1165094.RINTHH_4800"/>
<reference evidence="1 2" key="1">
    <citation type="submission" date="2012-05" db="EMBL/GenBank/DDBJ databases">
        <authorList>
            <person name="Hilton J."/>
        </authorList>
    </citation>
    <scope>NUCLEOTIDE SEQUENCE [LARGE SCALE GENOMIC DNA]</scope>
    <source>
        <strain evidence="1 2">HH01</strain>
    </source>
</reference>
<comment type="caution">
    <text evidence="1">The sequence shown here is derived from an EMBL/GenBank/DDBJ whole genome shotgun (WGS) entry which is preliminary data.</text>
</comment>
<dbReference type="EMBL" id="CAIY01000027">
    <property type="protein sequence ID" value="CCH66635.1"/>
    <property type="molecule type" value="Genomic_DNA"/>
</dbReference>
<sequence length="74" mass="8386">MSESSEVTTQQATSQELAEMIAEFEKYRERLVNSTMEAGKKAKLTKSSVMAQLEPELNKIDDILKKLHQQKASQ</sequence>
<proteinExistence type="predicted"/>
<name>M1X2D5_9NOST</name>
<protein>
    <submittedName>
        <fullName evidence="1">Uncharacterized protein</fullName>
    </submittedName>
</protein>
<evidence type="ECO:0000313" key="1">
    <source>
        <dbReference type="EMBL" id="CCH66635.1"/>
    </source>
</evidence>
<organism evidence="1 2">
    <name type="scientific">Richelia intracellularis HH01</name>
    <dbReference type="NCBI Taxonomy" id="1165094"/>
    <lineage>
        <taxon>Bacteria</taxon>
        <taxon>Bacillati</taxon>
        <taxon>Cyanobacteriota</taxon>
        <taxon>Cyanophyceae</taxon>
        <taxon>Nostocales</taxon>
        <taxon>Nostocaceae</taxon>
        <taxon>Richelia</taxon>
    </lineage>
</organism>
<dbReference type="RefSeq" id="WP_008232358.1">
    <property type="nucleotide sequence ID" value="NZ_CAIY01000027.1"/>
</dbReference>
<dbReference type="AlphaFoldDB" id="M1X2D5"/>
<evidence type="ECO:0000313" key="2">
    <source>
        <dbReference type="Proteomes" id="UP000053051"/>
    </source>
</evidence>
<reference evidence="2" key="2">
    <citation type="submission" date="2016-01" db="EMBL/GenBank/DDBJ databases">
        <title>Diatom-associated endosymboitic cyanobacterium lacks core nitrogen metabolism enzymes.</title>
        <authorList>
            <person name="Hilton J.A."/>
            <person name="Foster R.A."/>
            <person name="Tripp H.J."/>
            <person name="Carter B.J."/>
            <person name="Zehr J.P."/>
            <person name="Villareal T.A."/>
        </authorList>
    </citation>
    <scope>NUCLEOTIDE SEQUENCE [LARGE SCALE GENOMIC DNA]</scope>
    <source>
        <strain evidence="2">HH01</strain>
    </source>
</reference>
<gene>
    <name evidence="1" type="ORF">RINTHH_4800</name>
</gene>
<dbReference type="OrthoDB" id="573886at2"/>